<organism evidence="2 3">
    <name type="scientific">Klebsormidium nitens</name>
    <name type="common">Green alga</name>
    <name type="synonym">Ulothrix nitens</name>
    <dbReference type="NCBI Taxonomy" id="105231"/>
    <lineage>
        <taxon>Eukaryota</taxon>
        <taxon>Viridiplantae</taxon>
        <taxon>Streptophyta</taxon>
        <taxon>Klebsormidiophyceae</taxon>
        <taxon>Klebsormidiales</taxon>
        <taxon>Klebsormidiaceae</taxon>
        <taxon>Klebsormidium</taxon>
    </lineage>
</organism>
<feature type="compositionally biased region" description="Basic and acidic residues" evidence="1">
    <location>
        <begin position="611"/>
        <end position="621"/>
    </location>
</feature>
<gene>
    <name evidence="2" type="ORF">KFL_000010050</name>
</gene>
<dbReference type="EMBL" id="DF236950">
    <property type="protein sequence ID" value="GAQ77556.1"/>
    <property type="molecule type" value="Genomic_DNA"/>
</dbReference>
<proteinExistence type="predicted"/>
<evidence type="ECO:0000313" key="2">
    <source>
        <dbReference type="EMBL" id="GAQ77556.1"/>
    </source>
</evidence>
<evidence type="ECO:0000313" key="3">
    <source>
        <dbReference type="Proteomes" id="UP000054558"/>
    </source>
</evidence>
<feature type="region of interest" description="Disordered" evidence="1">
    <location>
        <begin position="498"/>
        <end position="579"/>
    </location>
</feature>
<name>A0A0U9HHF9_KLENI</name>
<sequence>MDKIRRTMAKGRVLAGANTRSKYAGLDIAKKLGFPFVHKLFLAEQQLQPTSEVPMVFMMTVQGRGSGLHVAREMSVPGSDLYFSTAYIDAQKVTAEDEVLTRISTYSHVQRRMLTIASALIESESKKNMVAFMKELKKICLTGWPAGGQDGEGFWEAIAPFALDFWRLCSDAAEGPAAAYRAVVSSGEGRGALVQCEMHFKKDLRNAEHNLPEDLRGHHRSLVRMWLVSETDEQWKSRFHALLDWYEAKLQNNKTAKRKMCNWAAFWRFKSKELKAWSMPENVKFLEEEWVAVNPSANLAEIVNAIFWFLVGGKGPYLPRGEVILNEGTGGVLQIARTVEFEETGYTGQGPTLEELRARGEERKKSVETQRENARRMSGAALGDVARGAGLATGTVGGGVRNVVSKTAWAASSPGSAGVESTHRHDRVLKEVDNRTREKGKGKQSGAEEGGEDGGVKGSRYYEELAIGISEGKKQLEDLPLEEKERVVELQRMAAAGAAKGAAGARPQPADTPGPSNANTQQTGEQAKEAAGPSAPRREEEPRVAEAAGPRQGEWEDEDEVMGEGGERSTEAIGAADEAEEELIRRRAVKRLQEKNLGRKASWSDEFGAEGSERGGAKEGGTKTGSESVALPGDEKYEEGEWGVCRLKKGDGSGCVGVKIGGGRCETTSFEAQRYHGASGVLVLMRQAFRHFGLQNRQGEYENTGMKYMSYAKMCIDGPCDSRQGTNKSLVDKTTPEKGNEVGIFEGTLLSDSELAWLRQAGWKVNPFYIISLQKVHSEQVTYKGQVKQRGKPPRNDGLSDVENESERQRRQREEAAARRAERELEREKKEVEKEMGKRPSERPEGRKVKKVGRVIRDMETRLEQALEMESTVHVEKYVQRESIEVLVEEASALFSTRIGGRYRVTIDAAPRCDEICPEYVEMKEKKSGSWVHCRHVYAVLRVGLRLFDFTDGDDTGVPLIHQATFSEKELRSILSQGLDVKAMGGELMEYATEEE</sequence>
<keyword evidence="3" id="KW-1185">Reference proteome</keyword>
<dbReference type="Proteomes" id="UP000054558">
    <property type="component" value="Unassembled WGS sequence"/>
</dbReference>
<feature type="region of interest" description="Disordered" evidence="1">
    <location>
        <begin position="782"/>
        <end position="850"/>
    </location>
</feature>
<feature type="compositionally biased region" description="Basic and acidic residues" evidence="1">
    <location>
        <begin position="428"/>
        <end position="441"/>
    </location>
</feature>
<feature type="region of interest" description="Disordered" evidence="1">
    <location>
        <begin position="412"/>
        <end position="457"/>
    </location>
</feature>
<evidence type="ECO:0000256" key="1">
    <source>
        <dbReference type="SAM" id="MobiDB-lite"/>
    </source>
</evidence>
<reference evidence="2 3" key="1">
    <citation type="journal article" date="2014" name="Nat. Commun.">
        <title>Klebsormidium flaccidum genome reveals primary factors for plant terrestrial adaptation.</title>
        <authorList>
            <person name="Hori K."/>
            <person name="Maruyama F."/>
            <person name="Fujisawa T."/>
            <person name="Togashi T."/>
            <person name="Yamamoto N."/>
            <person name="Seo M."/>
            <person name="Sato S."/>
            <person name="Yamada T."/>
            <person name="Mori H."/>
            <person name="Tajima N."/>
            <person name="Moriyama T."/>
            <person name="Ikeuchi M."/>
            <person name="Watanabe M."/>
            <person name="Wada H."/>
            <person name="Kobayashi K."/>
            <person name="Saito M."/>
            <person name="Masuda T."/>
            <person name="Sasaki-Sekimoto Y."/>
            <person name="Mashiguchi K."/>
            <person name="Awai K."/>
            <person name="Shimojima M."/>
            <person name="Masuda S."/>
            <person name="Iwai M."/>
            <person name="Nobusawa T."/>
            <person name="Narise T."/>
            <person name="Kondo S."/>
            <person name="Saito H."/>
            <person name="Sato R."/>
            <person name="Murakawa M."/>
            <person name="Ihara Y."/>
            <person name="Oshima-Yamada Y."/>
            <person name="Ohtaka K."/>
            <person name="Satoh M."/>
            <person name="Sonobe K."/>
            <person name="Ishii M."/>
            <person name="Ohtani R."/>
            <person name="Kanamori-Sato M."/>
            <person name="Honoki R."/>
            <person name="Miyazaki D."/>
            <person name="Mochizuki H."/>
            <person name="Umetsu J."/>
            <person name="Higashi K."/>
            <person name="Shibata D."/>
            <person name="Kamiya Y."/>
            <person name="Sato N."/>
            <person name="Nakamura Y."/>
            <person name="Tabata S."/>
            <person name="Ida S."/>
            <person name="Kurokawa K."/>
            <person name="Ohta H."/>
        </authorList>
    </citation>
    <scope>NUCLEOTIDE SEQUENCE [LARGE SCALE GENOMIC DNA]</scope>
    <source>
        <strain evidence="2 3">NIES-2285</strain>
    </source>
</reference>
<dbReference type="AlphaFoldDB" id="A0A0U9HHF9"/>
<accession>A0A0U9HHF9</accession>
<protein>
    <submittedName>
        <fullName evidence="2">Uncharacterized protein</fullName>
    </submittedName>
</protein>
<dbReference type="STRING" id="105231.A0A0U9HHF9"/>
<feature type="region of interest" description="Disordered" evidence="1">
    <location>
        <begin position="597"/>
        <end position="634"/>
    </location>
</feature>
<feature type="compositionally biased region" description="Polar residues" evidence="1">
    <location>
        <begin position="514"/>
        <end position="525"/>
    </location>
</feature>
<feature type="compositionally biased region" description="Basic and acidic residues" evidence="1">
    <location>
        <begin position="805"/>
        <end position="847"/>
    </location>
</feature>